<reference evidence="2 3" key="2">
    <citation type="submission" date="2020-03" db="EMBL/GenBank/DDBJ databases">
        <authorList>
            <person name="Ichikawa N."/>
            <person name="Kimura A."/>
            <person name="Kitahashi Y."/>
            <person name="Uohara A."/>
        </authorList>
    </citation>
    <scope>NUCLEOTIDE SEQUENCE [LARGE SCALE GENOMIC DNA]</scope>
    <source>
        <strain evidence="2 3">NBRC 107702</strain>
    </source>
</reference>
<evidence type="ECO:0000313" key="2">
    <source>
        <dbReference type="EMBL" id="BCB73881.1"/>
    </source>
</evidence>
<dbReference type="KEGG" id="pfla:Pflav_002910"/>
<accession>A0A6F8XJB3</accession>
<keyword evidence="1" id="KW-1133">Transmembrane helix</keyword>
<dbReference type="Proteomes" id="UP000502508">
    <property type="component" value="Chromosome"/>
</dbReference>
<dbReference type="EMBL" id="AP022870">
    <property type="protein sequence ID" value="BCB73881.1"/>
    <property type="molecule type" value="Genomic_DNA"/>
</dbReference>
<gene>
    <name evidence="2" type="ORF">Pflav_002910</name>
</gene>
<dbReference type="AlphaFoldDB" id="A0A6F8XJB3"/>
<keyword evidence="1" id="KW-0812">Transmembrane</keyword>
<name>A0A6F8XJB3_9ACTN</name>
<protein>
    <submittedName>
        <fullName evidence="2">Uncharacterized protein</fullName>
    </submittedName>
</protein>
<evidence type="ECO:0000313" key="3">
    <source>
        <dbReference type="Proteomes" id="UP000502508"/>
    </source>
</evidence>
<reference evidence="2 3" key="1">
    <citation type="submission" date="2020-03" db="EMBL/GenBank/DDBJ databases">
        <title>Whole genome shotgun sequence of Phytohabitans flavus NBRC 107702.</title>
        <authorList>
            <person name="Komaki H."/>
            <person name="Tamura T."/>
        </authorList>
    </citation>
    <scope>NUCLEOTIDE SEQUENCE [LARGE SCALE GENOMIC DNA]</scope>
    <source>
        <strain evidence="2 3">NBRC 107702</strain>
    </source>
</reference>
<proteinExistence type="predicted"/>
<keyword evidence="1" id="KW-0472">Membrane</keyword>
<feature type="transmembrane region" description="Helical" evidence="1">
    <location>
        <begin position="69"/>
        <end position="94"/>
    </location>
</feature>
<organism evidence="2 3">
    <name type="scientific">Phytohabitans flavus</name>
    <dbReference type="NCBI Taxonomy" id="1076124"/>
    <lineage>
        <taxon>Bacteria</taxon>
        <taxon>Bacillati</taxon>
        <taxon>Actinomycetota</taxon>
        <taxon>Actinomycetes</taxon>
        <taxon>Micromonosporales</taxon>
        <taxon>Micromonosporaceae</taxon>
    </lineage>
</organism>
<sequence length="150" mass="15678">MTARLGALVRALPPPRTWPALMRQRSVARFLLLLAILAACAVSVLFLPQPDLATAPRLVDRLGPFAPPAAIVLGALMMVVLVPRTLVSFAWGALFGTVGVPATRWGPHCSPPRSASGSAGCWAAPSWPNGYAAGSPAWTAGSPGRACWAW</sequence>
<feature type="transmembrane region" description="Helical" evidence="1">
    <location>
        <begin position="30"/>
        <end position="49"/>
    </location>
</feature>
<keyword evidence="3" id="KW-1185">Reference proteome</keyword>
<evidence type="ECO:0000256" key="1">
    <source>
        <dbReference type="SAM" id="Phobius"/>
    </source>
</evidence>